<keyword evidence="1" id="KW-0472">Membrane</keyword>
<evidence type="ECO:0000313" key="3">
    <source>
        <dbReference type="Proteomes" id="UP001597151"/>
    </source>
</evidence>
<keyword evidence="1" id="KW-0812">Transmembrane</keyword>
<evidence type="ECO:0000256" key="1">
    <source>
        <dbReference type="SAM" id="Phobius"/>
    </source>
</evidence>
<keyword evidence="3" id="KW-1185">Reference proteome</keyword>
<protein>
    <submittedName>
        <fullName evidence="2">DUF1523 family protein</fullName>
    </submittedName>
</protein>
<reference evidence="3" key="1">
    <citation type="journal article" date="2019" name="Int. J. Syst. Evol. Microbiol.">
        <title>The Global Catalogue of Microorganisms (GCM) 10K type strain sequencing project: providing services to taxonomists for standard genome sequencing and annotation.</title>
        <authorList>
            <consortium name="The Broad Institute Genomics Platform"/>
            <consortium name="The Broad Institute Genome Sequencing Center for Infectious Disease"/>
            <person name="Wu L."/>
            <person name="Ma J."/>
        </authorList>
    </citation>
    <scope>NUCLEOTIDE SEQUENCE [LARGE SCALE GENOMIC DNA]</scope>
    <source>
        <strain evidence="3">CCUG 55328</strain>
    </source>
</reference>
<keyword evidence="1" id="KW-1133">Transmembrane helix</keyword>
<comment type="caution">
    <text evidence="2">The sequence shown here is derived from an EMBL/GenBank/DDBJ whole genome shotgun (WGS) entry which is preliminary data.</text>
</comment>
<dbReference type="Pfam" id="PF07509">
    <property type="entry name" value="DUF1523"/>
    <property type="match status" value="1"/>
</dbReference>
<sequence>MRYVKWTFIGSFWLLVASFLHYTLPQHDVARITDTYLERIDFGENSIFWANAPTGDAVNPQNRDVFFIQTFRTNDRPMIYRNEDTGWGWPPYFKFNTSNLQAQAADLESRSTSGQQAQWVVIRHYGWRNEFLSIYPNAIKIWRVDSPDVTIIPWINITILTLLAGFSWAIWVRWRRFRQARIDPVLEDIGDSLEAATDHVIDRRGKVRRWWDNVRGKTPAR</sequence>
<name>A0ABW3THZ4_9RHOB</name>
<dbReference type="Proteomes" id="UP001597151">
    <property type="component" value="Unassembled WGS sequence"/>
</dbReference>
<dbReference type="InterPro" id="IPR011088">
    <property type="entry name" value="Phage_phiNM3_A0EWY4"/>
</dbReference>
<gene>
    <name evidence="2" type="ORF">ACFQ3C_11850</name>
</gene>
<evidence type="ECO:0000313" key="2">
    <source>
        <dbReference type="EMBL" id="MFD1195365.1"/>
    </source>
</evidence>
<proteinExistence type="predicted"/>
<organism evidence="2 3">
    <name type="scientific">Seohaeicola saemankumensis</name>
    <dbReference type="NCBI Taxonomy" id="481181"/>
    <lineage>
        <taxon>Bacteria</taxon>
        <taxon>Pseudomonadati</taxon>
        <taxon>Pseudomonadota</taxon>
        <taxon>Alphaproteobacteria</taxon>
        <taxon>Rhodobacterales</taxon>
        <taxon>Roseobacteraceae</taxon>
        <taxon>Seohaeicola</taxon>
    </lineage>
</organism>
<accession>A0ABW3THZ4</accession>
<feature type="transmembrane region" description="Helical" evidence="1">
    <location>
        <begin position="151"/>
        <end position="172"/>
    </location>
</feature>
<dbReference type="EMBL" id="JBHTKR010000004">
    <property type="protein sequence ID" value="MFD1195365.1"/>
    <property type="molecule type" value="Genomic_DNA"/>
</dbReference>
<dbReference type="RefSeq" id="WP_380791969.1">
    <property type="nucleotide sequence ID" value="NZ_JBHTKR010000004.1"/>
</dbReference>